<dbReference type="InterPro" id="IPR036291">
    <property type="entry name" value="NAD(P)-bd_dom_sf"/>
</dbReference>
<sequence length="345" mass="37602">MATKVPLLLTGATGYIGGTVLTRFLRRPDISSFDIRLLVRSHEKAKSIQDLNLGVTVFIGSHTDAGLMEELTSQVDVVIATADCDSLDAAQSTLRGLKKRYEMTGIPPTFIQTSGTGVYVDFVGGKHANSELFDDGNPEQIETISSTAPHRPVDLAIVAGDAEGYVRSYIILPSTVWGISTRLLFDAKISNPHSVQIPYSARAALARGRGGMLTEGKNVWPIVEIHELGELYSLLYDAIQNKHPKAGHGREGYYNAGYEEYSMNQLATSLSQGLVALNRGTNAEPSSFTQEELDKFFGQFAPFFGSNCRCLSTRSKAIGWSPKLGLRDMLSSVQYEMEVLIAKGL</sequence>
<dbReference type="GO" id="GO:0004029">
    <property type="term" value="F:aldehyde dehydrogenase (NAD+) activity"/>
    <property type="evidence" value="ECO:0007669"/>
    <property type="project" value="TreeGrafter"/>
</dbReference>
<name>A0A1Q3ENZ7_LENED</name>
<protein>
    <submittedName>
        <fullName evidence="2">NAD-binding protein</fullName>
    </submittedName>
</protein>
<dbReference type="Proteomes" id="UP000188533">
    <property type="component" value="Unassembled WGS sequence"/>
</dbReference>
<accession>A0A1Q3ENZ7</accession>
<dbReference type="EMBL" id="BDGU01000839">
    <property type="protein sequence ID" value="GAW08938.1"/>
    <property type="molecule type" value="Genomic_DNA"/>
</dbReference>
<dbReference type="Pfam" id="PF05368">
    <property type="entry name" value="NmrA"/>
    <property type="match status" value="1"/>
</dbReference>
<dbReference type="GO" id="GO:0005737">
    <property type="term" value="C:cytoplasm"/>
    <property type="evidence" value="ECO:0007669"/>
    <property type="project" value="TreeGrafter"/>
</dbReference>
<dbReference type="AlphaFoldDB" id="A0A1Q3ENZ7"/>
<dbReference type="SUPFAM" id="SSF51735">
    <property type="entry name" value="NAD(P)-binding Rossmann-fold domains"/>
    <property type="match status" value="1"/>
</dbReference>
<evidence type="ECO:0000313" key="2">
    <source>
        <dbReference type="EMBL" id="GAW08938.1"/>
    </source>
</evidence>
<comment type="caution">
    <text evidence="2">The sequence shown here is derived from an EMBL/GenBank/DDBJ whole genome shotgun (WGS) entry which is preliminary data.</text>
</comment>
<evidence type="ECO:0000313" key="3">
    <source>
        <dbReference type="Proteomes" id="UP000188533"/>
    </source>
</evidence>
<dbReference type="STRING" id="5353.A0A1Q3ENZ7"/>
<dbReference type="InterPro" id="IPR008030">
    <property type="entry name" value="NmrA-like"/>
</dbReference>
<feature type="domain" description="NmrA-like" evidence="1">
    <location>
        <begin position="7"/>
        <end position="83"/>
    </location>
</feature>
<reference evidence="2 3" key="2">
    <citation type="submission" date="2017-02" db="EMBL/GenBank/DDBJ databases">
        <title>A genome survey and senescence transcriptome analysis in Lentinula edodes.</title>
        <authorList>
            <person name="Sakamoto Y."/>
            <person name="Nakade K."/>
            <person name="Sato S."/>
            <person name="Yoshida Y."/>
            <person name="Miyazaki K."/>
            <person name="Natsume S."/>
            <person name="Konno N."/>
        </authorList>
    </citation>
    <scope>NUCLEOTIDE SEQUENCE [LARGE SCALE GENOMIC DNA]</scope>
    <source>
        <strain evidence="2 3">NBRC 111202</strain>
    </source>
</reference>
<evidence type="ECO:0000259" key="1">
    <source>
        <dbReference type="Pfam" id="PF05368"/>
    </source>
</evidence>
<gene>
    <name evidence="2" type="ORF">LENED_011051</name>
</gene>
<dbReference type="PANTHER" id="PTHR48079">
    <property type="entry name" value="PROTEIN YEEZ"/>
    <property type="match status" value="1"/>
</dbReference>
<dbReference type="Gene3D" id="3.40.50.720">
    <property type="entry name" value="NAD(P)-binding Rossmann-like Domain"/>
    <property type="match status" value="1"/>
</dbReference>
<reference evidence="2 3" key="1">
    <citation type="submission" date="2016-08" db="EMBL/GenBank/DDBJ databases">
        <authorList>
            <consortium name="Lentinula edodes genome sequencing consortium"/>
            <person name="Sakamoto Y."/>
            <person name="Nakade K."/>
            <person name="Sato S."/>
            <person name="Yoshida Y."/>
            <person name="Miyazaki K."/>
            <person name="Natsume S."/>
            <person name="Konno N."/>
        </authorList>
    </citation>
    <scope>NUCLEOTIDE SEQUENCE [LARGE SCALE GENOMIC DNA]</scope>
    <source>
        <strain evidence="2 3">NBRC 111202</strain>
    </source>
</reference>
<organism evidence="2 3">
    <name type="scientific">Lentinula edodes</name>
    <name type="common">Shiitake mushroom</name>
    <name type="synonym">Lentinus edodes</name>
    <dbReference type="NCBI Taxonomy" id="5353"/>
    <lineage>
        <taxon>Eukaryota</taxon>
        <taxon>Fungi</taxon>
        <taxon>Dikarya</taxon>
        <taxon>Basidiomycota</taxon>
        <taxon>Agaricomycotina</taxon>
        <taxon>Agaricomycetes</taxon>
        <taxon>Agaricomycetidae</taxon>
        <taxon>Agaricales</taxon>
        <taxon>Marasmiineae</taxon>
        <taxon>Omphalotaceae</taxon>
        <taxon>Lentinula</taxon>
    </lineage>
</organism>
<keyword evidence="3" id="KW-1185">Reference proteome</keyword>
<dbReference type="PANTHER" id="PTHR48079:SF6">
    <property type="entry name" value="NAD(P)-BINDING DOMAIN-CONTAINING PROTEIN-RELATED"/>
    <property type="match status" value="1"/>
</dbReference>
<proteinExistence type="predicted"/>
<dbReference type="InterPro" id="IPR051783">
    <property type="entry name" value="NAD(P)-dependent_oxidoreduct"/>
</dbReference>